<reference evidence="4 5" key="1">
    <citation type="submission" date="2023-07" db="EMBL/GenBank/DDBJ databases">
        <title>Sequencing the genomes of 1000 actinobacteria strains.</title>
        <authorList>
            <person name="Klenk H.-P."/>
        </authorList>
    </citation>
    <scope>NUCLEOTIDE SEQUENCE [LARGE SCALE GENOMIC DNA]</scope>
    <source>
        <strain evidence="4 5">DSM 44710</strain>
    </source>
</reference>
<evidence type="ECO:0000313" key="5">
    <source>
        <dbReference type="Proteomes" id="UP001240984"/>
    </source>
</evidence>
<dbReference type="InterPro" id="IPR049174">
    <property type="entry name" value="Beta-AFase-like"/>
</dbReference>
<dbReference type="Pfam" id="PF07944">
    <property type="entry name" value="Beta-AFase-like_GH127_cat"/>
    <property type="match status" value="1"/>
</dbReference>
<dbReference type="Proteomes" id="UP001240984">
    <property type="component" value="Unassembled WGS sequence"/>
</dbReference>
<feature type="domain" description="Non-reducing end beta-L-arabinofuranosidase-like GH127 middle" evidence="2">
    <location>
        <begin position="422"/>
        <end position="513"/>
    </location>
</feature>
<dbReference type="PANTHER" id="PTHR43465">
    <property type="entry name" value="DUF1680 DOMAIN PROTEIN (AFU_ORTHOLOGUE AFUA_1G08910)"/>
    <property type="match status" value="1"/>
</dbReference>
<dbReference type="SUPFAM" id="SSF48208">
    <property type="entry name" value="Six-hairpin glycosidases"/>
    <property type="match status" value="1"/>
</dbReference>
<dbReference type="PANTHER" id="PTHR43465:SF2">
    <property type="entry name" value="DUF1680 DOMAIN PROTEIN (AFU_ORTHOLOGUE AFUA_1G08910)"/>
    <property type="match status" value="1"/>
</dbReference>
<dbReference type="InterPro" id="IPR049046">
    <property type="entry name" value="Beta-AFase-like_GH127_middle"/>
</dbReference>
<dbReference type="RefSeq" id="WP_306827913.1">
    <property type="nucleotide sequence ID" value="NZ_JAUSRA010000001.1"/>
</dbReference>
<feature type="domain" description="Non-reducing end beta-L-arabinofuranosidase-like GH127 C-terminal" evidence="3">
    <location>
        <begin position="517"/>
        <end position="605"/>
    </location>
</feature>
<dbReference type="InterPro" id="IPR049049">
    <property type="entry name" value="Beta-AFase-like_GH127_C"/>
</dbReference>
<evidence type="ECO:0000259" key="2">
    <source>
        <dbReference type="Pfam" id="PF20736"/>
    </source>
</evidence>
<dbReference type="InterPro" id="IPR012878">
    <property type="entry name" value="Beta-AFase-like_GH127_cat"/>
</dbReference>
<dbReference type="Pfam" id="PF20737">
    <property type="entry name" value="Glyco_hydro127C"/>
    <property type="match status" value="1"/>
</dbReference>
<dbReference type="EMBL" id="JAUSRA010000001">
    <property type="protein sequence ID" value="MDP9793021.1"/>
    <property type="molecule type" value="Genomic_DNA"/>
</dbReference>
<name>A0ABT9MNX0_9ACTN</name>
<comment type="caution">
    <text evidence="4">The sequence shown here is derived from an EMBL/GenBank/DDBJ whole genome shotgun (WGS) entry which is preliminary data.</text>
</comment>
<keyword evidence="5" id="KW-1185">Reference proteome</keyword>
<dbReference type="InterPro" id="IPR008928">
    <property type="entry name" value="6-hairpin_glycosidase_sf"/>
</dbReference>
<feature type="domain" description="Non-reducing end beta-L-arabinofuranosidase-like GH127 catalytic" evidence="1">
    <location>
        <begin position="18"/>
        <end position="411"/>
    </location>
</feature>
<protein>
    <submittedName>
        <fullName evidence="4">DUF1680 family protein</fullName>
    </submittedName>
</protein>
<gene>
    <name evidence="4" type="ORF">J2S43_001533</name>
</gene>
<sequence>MIPVRPSHTRLAPLALAQVSLEGGLWGSLQQLNRAAIVPHAVDWMRRLDWTANFTHAASGRRYEHRGREFADSEVYKVIEGIAWERARTGPGELDAVAAELVGLVAAAQEPDGYLHTLFGRPWQKPRYSDFTWGHELYCFGHLIHGAVAHHRAYGTRELLDVAVRLADHVCVMFGPAGLDRVCGHAGIEMALVELFRTTGERRYLDQAALFVERRGRGTLPLIEFGRAFAQDDLPVREARVLRGHAVRALYLAAGAVDVAVETGDRELLDALVTQWDNTVARRTYITGGMGSHHMDEAFGEDFVLPPDRAYCETCAGVASIMFSWRLLLATGEPRYADLIERTFHNIVATAPGDDGRSFFYANTLYQRHPGGDVPVNDDGVGIRGGAGVRQPWYEVSCCAPNLTRLLASLSGYLATVTGDGIQIHQYAPAEISTVKGGEPFRVRVADDRPGAVTIEVMEAPETAASLTLRNPDWSHETTLRLNGLEPVRVTDGAVTLSRVWSAGDVVALTLDMTPGVIRPDHRADAIRGCVAVRCGPDVLALESPDLPDNWTIEDIVLVPDTVTGGDRVTVDIRHLPSGERRAVPLIAYREWARRGPSAMRVWIPVE</sequence>
<evidence type="ECO:0000259" key="3">
    <source>
        <dbReference type="Pfam" id="PF20737"/>
    </source>
</evidence>
<accession>A0ABT9MNX0</accession>
<dbReference type="Pfam" id="PF20736">
    <property type="entry name" value="Glyco_hydro127M"/>
    <property type="match status" value="1"/>
</dbReference>
<evidence type="ECO:0000259" key="1">
    <source>
        <dbReference type="Pfam" id="PF07944"/>
    </source>
</evidence>
<evidence type="ECO:0000313" key="4">
    <source>
        <dbReference type="EMBL" id="MDP9793021.1"/>
    </source>
</evidence>
<organism evidence="4 5">
    <name type="scientific">Catenuloplanes nepalensis</name>
    <dbReference type="NCBI Taxonomy" id="587533"/>
    <lineage>
        <taxon>Bacteria</taxon>
        <taxon>Bacillati</taxon>
        <taxon>Actinomycetota</taxon>
        <taxon>Actinomycetes</taxon>
        <taxon>Micromonosporales</taxon>
        <taxon>Micromonosporaceae</taxon>
        <taxon>Catenuloplanes</taxon>
    </lineage>
</organism>
<proteinExistence type="predicted"/>